<accession>A0ACC2PD39</accession>
<dbReference type="EMBL" id="CM056741">
    <property type="protein sequence ID" value="KAJ8681519.1"/>
    <property type="molecule type" value="Genomic_DNA"/>
</dbReference>
<comment type="caution">
    <text evidence="1">The sequence shown here is derived from an EMBL/GenBank/DDBJ whole genome shotgun (WGS) entry which is preliminary data.</text>
</comment>
<evidence type="ECO:0000313" key="2">
    <source>
        <dbReference type="Proteomes" id="UP001239111"/>
    </source>
</evidence>
<gene>
    <name evidence="1" type="ORF">QAD02_017311</name>
</gene>
<keyword evidence="2" id="KW-1185">Reference proteome</keyword>
<dbReference type="Proteomes" id="UP001239111">
    <property type="component" value="Chromosome 1"/>
</dbReference>
<sequence>MSESIQDKIDESFRVLSQESRELYIPKKIPEVDQSLPPLEFYRNYVSKNIPVLIRNGIKHWKAVEKWSIPFFKEKLRDKLVNVAVTPNGYADAITKERKAARYGDVEYFALPDERMMTMSSFLENLEEPNENVFYIQKQNSNFEDFSELWKDIDGDISWATEAFGMKPDAINFWMGDKRAVTSMHKDPYENFSDAPSNGVVYDSVNWIAVDPLNPDYSKYPQYKNATKISVTVGKGDILYLPSLWFHHVKQSHGCIAINYWYDMEYDIKYAYYKSLEILCNQH</sequence>
<organism evidence="1 2">
    <name type="scientific">Eretmocerus hayati</name>
    <dbReference type="NCBI Taxonomy" id="131215"/>
    <lineage>
        <taxon>Eukaryota</taxon>
        <taxon>Metazoa</taxon>
        <taxon>Ecdysozoa</taxon>
        <taxon>Arthropoda</taxon>
        <taxon>Hexapoda</taxon>
        <taxon>Insecta</taxon>
        <taxon>Pterygota</taxon>
        <taxon>Neoptera</taxon>
        <taxon>Endopterygota</taxon>
        <taxon>Hymenoptera</taxon>
        <taxon>Apocrita</taxon>
        <taxon>Proctotrupomorpha</taxon>
        <taxon>Chalcidoidea</taxon>
        <taxon>Aphelinidae</taxon>
        <taxon>Aphelininae</taxon>
        <taxon>Eretmocerus</taxon>
    </lineage>
</organism>
<name>A0ACC2PD39_9HYME</name>
<proteinExistence type="predicted"/>
<evidence type="ECO:0000313" key="1">
    <source>
        <dbReference type="EMBL" id="KAJ8681519.1"/>
    </source>
</evidence>
<protein>
    <submittedName>
        <fullName evidence="1">Uncharacterized protein</fullName>
    </submittedName>
</protein>
<reference evidence="1" key="1">
    <citation type="submission" date="2023-04" db="EMBL/GenBank/DDBJ databases">
        <title>A chromosome-level genome assembly of the parasitoid wasp Eretmocerus hayati.</title>
        <authorList>
            <person name="Zhong Y."/>
            <person name="Liu S."/>
            <person name="Liu Y."/>
        </authorList>
    </citation>
    <scope>NUCLEOTIDE SEQUENCE</scope>
    <source>
        <strain evidence="1">ZJU_SS_LIU_2023</strain>
    </source>
</reference>